<protein>
    <submittedName>
        <fullName evidence="2">Uncharacterized protein</fullName>
    </submittedName>
</protein>
<feature type="region of interest" description="Disordered" evidence="1">
    <location>
        <begin position="52"/>
        <end position="92"/>
    </location>
</feature>
<comment type="caution">
    <text evidence="2">The sequence shown here is derived from an EMBL/GenBank/DDBJ whole genome shotgun (WGS) entry which is preliminary data.</text>
</comment>
<evidence type="ECO:0000313" key="2">
    <source>
        <dbReference type="EMBL" id="KAF3511204.1"/>
    </source>
</evidence>
<dbReference type="AlphaFoldDB" id="A0A8S9P1E6"/>
<sequence length="111" mass="12283">MPPMKIPDWEGKYFFIYAVSGMLITVDDPIRVLEVWSGDKILEIESQSEPASMIGASSSSMSSGSAHVGRKQSECITPFPKRKEEDADLPDISSTSKKLCTAIKVEKEKEE</sequence>
<evidence type="ECO:0000313" key="3">
    <source>
        <dbReference type="Proteomes" id="UP000712600"/>
    </source>
</evidence>
<name>A0A8S9P1E6_BRACR</name>
<evidence type="ECO:0000256" key="1">
    <source>
        <dbReference type="SAM" id="MobiDB-lite"/>
    </source>
</evidence>
<accession>A0A8S9P1E6</accession>
<proteinExistence type="predicted"/>
<reference evidence="2" key="1">
    <citation type="submission" date="2019-12" db="EMBL/GenBank/DDBJ databases">
        <title>Genome sequencing and annotation of Brassica cretica.</title>
        <authorList>
            <person name="Studholme D.J."/>
            <person name="Sarris P."/>
        </authorList>
    </citation>
    <scope>NUCLEOTIDE SEQUENCE</scope>
    <source>
        <strain evidence="2">PFS-109/04</strain>
        <tissue evidence="2">Leaf</tissue>
    </source>
</reference>
<feature type="compositionally biased region" description="Low complexity" evidence="1">
    <location>
        <begin position="52"/>
        <end position="66"/>
    </location>
</feature>
<dbReference type="EMBL" id="QGKX02001521">
    <property type="protein sequence ID" value="KAF3511204.1"/>
    <property type="molecule type" value="Genomic_DNA"/>
</dbReference>
<dbReference type="Proteomes" id="UP000712600">
    <property type="component" value="Unassembled WGS sequence"/>
</dbReference>
<organism evidence="2 3">
    <name type="scientific">Brassica cretica</name>
    <name type="common">Mustard</name>
    <dbReference type="NCBI Taxonomy" id="69181"/>
    <lineage>
        <taxon>Eukaryota</taxon>
        <taxon>Viridiplantae</taxon>
        <taxon>Streptophyta</taxon>
        <taxon>Embryophyta</taxon>
        <taxon>Tracheophyta</taxon>
        <taxon>Spermatophyta</taxon>
        <taxon>Magnoliopsida</taxon>
        <taxon>eudicotyledons</taxon>
        <taxon>Gunneridae</taxon>
        <taxon>Pentapetalae</taxon>
        <taxon>rosids</taxon>
        <taxon>malvids</taxon>
        <taxon>Brassicales</taxon>
        <taxon>Brassicaceae</taxon>
        <taxon>Brassiceae</taxon>
        <taxon>Brassica</taxon>
    </lineage>
</organism>
<gene>
    <name evidence="2" type="ORF">F2Q69_00002536</name>
</gene>